<dbReference type="Proteomes" id="UP000299102">
    <property type="component" value="Unassembled WGS sequence"/>
</dbReference>
<proteinExistence type="predicted"/>
<gene>
    <name evidence="2" type="ORF">EVAR_78656_1</name>
</gene>
<feature type="compositionally biased region" description="Polar residues" evidence="1">
    <location>
        <begin position="31"/>
        <end position="52"/>
    </location>
</feature>
<dbReference type="EMBL" id="BGZK01000140">
    <property type="protein sequence ID" value="GBP22479.1"/>
    <property type="molecule type" value="Genomic_DNA"/>
</dbReference>
<evidence type="ECO:0000313" key="3">
    <source>
        <dbReference type="Proteomes" id="UP000299102"/>
    </source>
</evidence>
<evidence type="ECO:0000256" key="1">
    <source>
        <dbReference type="SAM" id="MobiDB-lite"/>
    </source>
</evidence>
<dbReference type="AlphaFoldDB" id="A0A4C1U815"/>
<name>A0A4C1U815_EUMVA</name>
<protein>
    <submittedName>
        <fullName evidence="2">Uncharacterized protein</fullName>
    </submittedName>
</protein>
<evidence type="ECO:0000313" key="2">
    <source>
        <dbReference type="EMBL" id="GBP22479.1"/>
    </source>
</evidence>
<keyword evidence="3" id="KW-1185">Reference proteome</keyword>
<accession>A0A4C1U815</accession>
<organism evidence="2 3">
    <name type="scientific">Eumeta variegata</name>
    <name type="common">Bagworm moth</name>
    <name type="synonym">Eumeta japonica</name>
    <dbReference type="NCBI Taxonomy" id="151549"/>
    <lineage>
        <taxon>Eukaryota</taxon>
        <taxon>Metazoa</taxon>
        <taxon>Ecdysozoa</taxon>
        <taxon>Arthropoda</taxon>
        <taxon>Hexapoda</taxon>
        <taxon>Insecta</taxon>
        <taxon>Pterygota</taxon>
        <taxon>Neoptera</taxon>
        <taxon>Endopterygota</taxon>
        <taxon>Lepidoptera</taxon>
        <taxon>Glossata</taxon>
        <taxon>Ditrysia</taxon>
        <taxon>Tineoidea</taxon>
        <taxon>Psychidae</taxon>
        <taxon>Oiketicinae</taxon>
        <taxon>Eumeta</taxon>
    </lineage>
</organism>
<reference evidence="2 3" key="1">
    <citation type="journal article" date="2019" name="Commun. Biol.">
        <title>The bagworm genome reveals a unique fibroin gene that provides high tensile strength.</title>
        <authorList>
            <person name="Kono N."/>
            <person name="Nakamura H."/>
            <person name="Ohtoshi R."/>
            <person name="Tomita M."/>
            <person name="Numata K."/>
            <person name="Arakawa K."/>
        </authorList>
    </citation>
    <scope>NUCLEOTIDE SEQUENCE [LARGE SCALE GENOMIC DNA]</scope>
</reference>
<sequence>MPRWISTLAQCGSWILANVNTSLTGDGETALSRTSSHSIRLRSGNNVPPTKTEQSKRKAPGAARRGRQKMQIVISHGRFTRRHSHRNLEEFSSGCWHHVAKRLQMLRRERGERVWVTASRYHDRCTTCVYTVCHP</sequence>
<comment type="caution">
    <text evidence="2">The sequence shown here is derived from an EMBL/GenBank/DDBJ whole genome shotgun (WGS) entry which is preliminary data.</text>
</comment>
<feature type="region of interest" description="Disordered" evidence="1">
    <location>
        <begin position="26"/>
        <end position="67"/>
    </location>
</feature>